<dbReference type="InterPro" id="IPR048286">
    <property type="entry name" value="Integrin_alpha_Ig-like_3"/>
</dbReference>
<evidence type="ECO:0000256" key="9">
    <source>
        <dbReference type="ARBA" id="ARBA00023136"/>
    </source>
</evidence>
<evidence type="ECO:0000259" key="14">
    <source>
        <dbReference type="Pfam" id="PF08441"/>
    </source>
</evidence>
<keyword evidence="7 13" id="KW-1133">Transmembrane helix</keyword>
<dbReference type="Gene3D" id="2.60.40.1530">
    <property type="entry name" value="ntegrin, alpha v. Chain A, domain 4"/>
    <property type="match status" value="1"/>
</dbReference>
<feature type="chain" id="PRO_5043092520" description="Integrin alpha-2 domain-containing protein" evidence="13">
    <location>
        <begin position="24"/>
        <end position="1042"/>
    </location>
</feature>
<reference evidence="17 18" key="1">
    <citation type="submission" date="2022-05" db="EMBL/GenBank/DDBJ databases">
        <authorList>
            <consortium name="Genoscope - CEA"/>
            <person name="William W."/>
        </authorList>
    </citation>
    <scope>NUCLEOTIDE SEQUENCE [LARGE SCALE GENOMIC DNA]</scope>
</reference>
<evidence type="ECO:0000313" key="17">
    <source>
        <dbReference type="EMBL" id="CAH3126992.1"/>
    </source>
</evidence>
<feature type="domain" description="Integrin alpha third immunoglobulin-like" evidence="16">
    <location>
        <begin position="787"/>
        <end position="969"/>
    </location>
</feature>
<evidence type="ECO:0000256" key="10">
    <source>
        <dbReference type="ARBA" id="ARBA00023170"/>
    </source>
</evidence>
<feature type="repeat" description="FG-GAP" evidence="12">
    <location>
        <begin position="298"/>
        <end position="356"/>
    </location>
</feature>
<dbReference type="GO" id="GO:0008305">
    <property type="term" value="C:integrin complex"/>
    <property type="evidence" value="ECO:0007669"/>
    <property type="project" value="InterPro"/>
</dbReference>
<dbReference type="Proteomes" id="UP001159428">
    <property type="component" value="Unassembled WGS sequence"/>
</dbReference>
<comment type="similarity">
    <text evidence="2 13">Belongs to the integrin alpha chain family.</text>
</comment>
<evidence type="ECO:0000259" key="16">
    <source>
        <dbReference type="Pfam" id="PF20806"/>
    </source>
</evidence>
<dbReference type="GO" id="GO:0007229">
    <property type="term" value="P:integrin-mediated signaling pathway"/>
    <property type="evidence" value="ECO:0007669"/>
    <property type="project" value="UniProtKB-KW"/>
</dbReference>
<evidence type="ECO:0000256" key="7">
    <source>
        <dbReference type="ARBA" id="ARBA00022989"/>
    </source>
</evidence>
<dbReference type="InterPro" id="IPR032695">
    <property type="entry name" value="Integrin_dom_sf"/>
</dbReference>
<evidence type="ECO:0000256" key="2">
    <source>
        <dbReference type="ARBA" id="ARBA00008054"/>
    </source>
</evidence>
<dbReference type="InterPro" id="IPR013649">
    <property type="entry name" value="Integrin_alpha_Ig-like_1"/>
</dbReference>
<dbReference type="EMBL" id="CALNXJ010000022">
    <property type="protein sequence ID" value="CAH3126992.1"/>
    <property type="molecule type" value="Genomic_DNA"/>
</dbReference>
<dbReference type="InterPro" id="IPR048285">
    <property type="entry name" value="Integrin_alpha_Ig-like_2"/>
</dbReference>
<proteinExistence type="inferred from homology"/>
<dbReference type="InterPro" id="IPR013517">
    <property type="entry name" value="FG-GAP"/>
</dbReference>
<evidence type="ECO:0000256" key="4">
    <source>
        <dbReference type="ARBA" id="ARBA00022729"/>
    </source>
</evidence>
<feature type="domain" description="Integrin alpha first immunoglubulin-like" evidence="14">
    <location>
        <begin position="466"/>
        <end position="633"/>
    </location>
</feature>
<dbReference type="Gene3D" id="2.60.40.1510">
    <property type="entry name" value="ntegrin, alpha v. Chain A, domain 3"/>
    <property type="match status" value="1"/>
</dbReference>
<dbReference type="PROSITE" id="PS00242">
    <property type="entry name" value="INTEGRIN_ALPHA"/>
    <property type="match status" value="1"/>
</dbReference>
<dbReference type="GO" id="GO:0009897">
    <property type="term" value="C:external side of plasma membrane"/>
    <property type="evidence" value="ECO:0007669"/>
    <property type="project" value="TreeGrafter"/>
</dbReference>
<keyword evidence="9 13" id="KW-0472">Membrane</keyword>
<dbReference type="Gene3D" id="1.20.5.930">
    <property type="entry name" value="Bicelle-embedded integrin alpha(iib) transmembrane segment"/>
    <property type="match status" value="1"/>
</dbReference>
<dbReference type="SUPFAM" id="SSF69318">
    <property type="entry name" value="Integrin alpha N-terminal domain"/>
    <property type="match status" value="1"/>
</dbReference>
<keyword evidence="18" id="KW-1185">Reference proteome</keyword>
<keyword evidence="5" id="KW-0677">Repeat</keyword>
<dbReference type="PRINTS" id="PR01185">
    <property type="entry name" value="INTEGRINA"/>
</dbReference>
<dbReference type="GO" id="GO:0005178">
    <property type="term" value="F:integrin binding"/>
    <property type="evidence" value="ECO:0007669"/>
    <property type="project" value="TreeGrafter"/>
</dbReference>
<dbReference type="Pfam" id="PF08441">
    <property type="entry name" value="Integrin_A_Ig_1"/>
    <property type="match status" value="1"/>
</dbReference>
<protein>
    <recommendedName>
        <fullName evidence="19">Integrin alpha-2 domain-containing protein</fullName>
    </recommendedName>
</protein>
<dbReference type="SMART" id="SM00191">
    <property type="entry name" value="Int_alpha"/>
    <property type="match status" value="5"/>
</dbReference>
<evidence type="ECO:0000313" key="18">
    <source>
        <dbReference type="Proteomes" id="UP001159428"/>
    </source>
</evidence>
<keyword evidence="11" id="KW-0325">Glycoprotein</keyword>
<evidence type="ECO:0000256" key="13">
    <source>
        <dbReference type="RuleBase" id="RU003762"/>
    </source>
</evidence>
<feature type="transmembrane region" description="Helical" evidence="13">
    <location>
        <begin position="995"/>
        <end position="1017"/>
    </location>
</feature>
<dbReference type="InterPro" id="IPR000413">
    <property type="entry name" value="Integrin_alpha"/>
</dbReference>
<dbReference type="PROSITE" id="PS51470">
    <property type="entry name" value="FG_GAP"/>
    <property type="match status" value="3"/>
</dbReference>
<dbReference type="SUPFAM" id="SSF69179">
    <property type="entry name" value="Integrin domains"/>
    <property type="match status" value="3"/>
</dbReference>
<evidence type="ECO:0008006" key="19">
    <source>
        <dbReference type="Google" id="ProtNLM"/>
    </source>
</evidence>
<dbReference type="PANTHER" id="PTHR23220:SF122">
    <property type="entry name" value="INTEGRIN ALPHA-PS1"/>
    <property type="match status" value="1"/>
</dbReference>
<keyword evidence="6 13" id="KW-0130">Cell adhesion</keyword>
<dbReference type="GO" id="GO:0007160">
    <property type="term" value="P:cell-matrix adhesion"/>
    <property type="evidence" value="ECO:0007669"/>
    <property type="project" value="TreeGrafter"/>
</dbReference>
<dbReference type="Gene3D" id="2.60.40.1460">
    <property type="entry name" value="Integrin domains. Chain A, domain 2"/>
    <property type="match status" value="1"/>
</dbReference>
<feature type="domain" description="Integrin alpha second immunoglobulin-like" evidence="15">
    <location>
        <begin position="635"/>
        <end position="773"/>
    </location>
</feature>
<feature type="repeat" description="FG-GAP" evidence="12">
    <location>
        <begin position="419"/>
        <end position="481"/>
    </location>
</feature>
<keyword evidence="4 13" id="KW-0732">Signal</keyword>
<keyword evidence="3 13" id="KW-0812">Transmembrane</keyword>
<name>A0AAU9WVS1_9CNID</name>
<dbReference type="GO" id="GO:0033627">
    <property type="term" value="P:cell adhesion mediated by integrin"/>
    <property type="evidence" value="ECO:0007669"/>
    <property type="project" value="TreeGrafter"/>
</dbReference>
<organism evidence="17 18">
    <name type="scientific">Pocillopora meandrina</name>
    <dbReference type="NCBI Taxonomy" id="46732"/>
    <lineage>
        <taxon>Eukaryota</taxon>
        <taxon>Metazoa</taxon>
        <taxon>Cnidaria</taxon>
        <taxon>Anthozoa</taxon>
        <taxon>Hexacorallia</taxon>
        <taxon>Scleractinia</taxon>
        <taxon>Astrocoeniina</taxon>
        <taxon>Pocilloporidae</taxon>
        <taxon>Pocillopora</taxon>
    </lineage>
</organism>
<gene>
    <name evidence="17" type="ORF">PMEA_00012825</name>
</gene>
<dbReference type="Gene3D" id="2.130.10.130">
    <property type="entry name" value="Integrin alpha, N-terminal"/>
    <property type="match status" value="1"/>
</dbReference>
<evidence type="ECO:0000256" key="1">
    <source>
        <dbReference type="ARBA" id="ARBA00004479"/>
    </source>
</evidence>
<comment type="subcellular location">
    <subcellularLocation>
        <location evidence="1 13">Membrane</location>
        <topology evidence="1 13">Single-pass type I membrane protein</topology>
    </subcellularLocation>
</comment>
<sequence length="1042" mass="114236">MELRPSTNVLHFAFILTLGKVYAFNLDVKSPVIYDGPAESDLFGYTVATHSYNGQKWLLVGAPLSNVTSSNTQEALIKYGTVFKCEYKSGSKSCSEILMDHQTPKKEVHQLGNRTVTIEVEKKTEQWLGATLHSSGENGKVVTCAPRYTEAPFTSKEGMIDHRYIALIGRCFLMYGDLSIQREISPCKGRVGQPYGYCQAGTSAEFSAGGEDLLMGTVGFSSGKGGLAAYSLSAEKNIFSPTASLKIHAYMGYAISSGNFWSQKSTEFIGGAPRGNDMRGKVMMYAYTLDRNDIQIKSEILPPPGIKVGSYFGSTICVVDLNNDNFSDLLVGAPLASDSDEGRVFVYVNNEMGALDVQDPLGLVGDNIPYGQFGREIARVGDLNKDGFQDVAVGAPFEGNGAVYVYHGSRSGINPTYKQKLRGSSVDPGLRLFGSSLAGIVDMDSNGYPDIAVGAYGSNKAVLFRTRSIVNAEGEIQLSRNQIIVESDDNLCLLDGGKYYKCLNLSVCFSNKDKGAANFAGLGITYSVDLDRVKVVRGTNFFRRMFFLDENSGDKLHTINGVLNVTKRGGSQCTPPRTVYLKACNEKDNLADVASSLTFDLDFGLVEPCGSSLCPVLNDSLPTTHTAKAFFMKRCKNQKVCVPDLAVDGKVVLVGYDENRRFDNQLRLGLVKDLILQLTVSNKANDYAYYSKLVVKYPSSLSYQRTGDCEHDRRLDNDTQSQLSVICDVEKVALPGLSNKTFSIKFSAASVEEDISIIVTAKSQDLDANEKDNSKEFFIAVKYEADLEIKGYSKPDQVIYSGSVKTQEKVREFQEEIGPEIVQTIKVFNHGPSVVDWSQLTITVPKLLNKDDPESFLMYLLQVEVIGSGSCNAVVNPLNIKSVQLNESISTENSVKQRQTRDVKRLSCGEVGCQSFQCSLGRLRQGDKAEIKLTSRLWQNTLIKLDKSAVVELETIAQVQPPAKVTQPDVGNDAVTIILTAKPERPVAGKKSTPWWVYLVSVLGGVILLGIAVLILYKLGFFKRKNKSLELTPEELLPMKKV</sequence>
<keyword evidence="8 13" id="KW-0401">Integrin</keyword>
<evidence type="ECO:0000256" key="12">
    <source>
        <dbReference type="PROSITE-ProRule" id="PRU00803"/>
    </source>
</evidence>
<dbReference type="Pfam" id="PF20806">
    <property type="entry name" value="Integrin_A_Ig_3"/>
    <property type="match status" value="1"/>
</dbReference>
<dbReference type="InterPro" id="IPR018184">
    <property type="entry name" value="Integrin_alpha_C_CS"/>
</dbReference>
<evidence type="ECO:0000256" key="3">
    <source>
        <dbReference type="ARBA" id="ARBA00022692"/>
    </source>
</evidence>
<evidence type="ECO:0000256" key="6">
    <source>
        <dbReference type="ARBA" id="ARBA00022889"/>
    </source>
</evidence>
<dbReference type="InterPro" id="IPR013519">
    <property type="entry name" value="Int_alpha_beta-p"/>
</dbReference>
<dbReference type="InterPro" id="IPR028994">
    <property type="entry name" value="Integrin_alpha_N"/>
</dbReference>
<evidence type="ECO:0000256" key="11">
    <source>
        <dbReference type="ARBA" id="ARBA00023180"/>
    </source>
</evidence>
<dbReference type="AlphaFoldDB" id="A0AAU9WVS1"/>
<comment type="caution">
    <text evidence="17">The sequence shown here is derived from an EMBL/GenBank/DDBJ whole genome shotgun (WGS) entry which is preliminary data.</text>
</comment>
<evidence type="ECO:0000256" key="8">
    <source>
        <dbReference type="ARBA" id="ARBA00023037"/>
    </source>
</evidence>
<evidence type="ECO:0000256" key="5">
    <source>
        <dbReference type="ARBA" id="ARBA00022737"/>
    </source>
</evidence>
<keyword evidence="10 13" id="KW-0675">Receptor</keyword>
<dbReference type="PANTHER" id="PTHR23220">
    <property type="entry name" value="INTEGRIN ALPHA"/>
    <property type="match status" value="1"/>
</dbReference>
<dbReference type="GO" id="GO:0098609">
    <property type="term" value="P:cell-cell adhesion"/>
    <property type="evidence" value="ECO:0007669"/>
    <property type="project" value="TreeGrafter"/>
</dbReference>
<feature type="signal peptide" evidence="13">
    <location>
        <begin position="1"/>
        <end position="23"/>
    </location>
</feature>
<feature type="repeat" description="FG-GAP" evidence="12">
    <location>
        <begin position="358"/>
        <end position="415"/>
    </location>
</feature>
<dbReference type="Pfam" id="PF01839">
    <property type="entry name" value="FG-GAP"/>
    <property type="match status" value="3"/>
</dbReference>
<evidence type="ECO:0000259" key="15">
    <source>
        <dbReference type="Pfam" id="PF20805"/>
    </source>
</evidence>
<accession>A0AAU9WVS1</accession>
<dbReference type="Pfam" id="PF20805">
    <property type="entry name" value="Integrin_A_Ig_2"/>
    <property type="match status" value="1"/>
</dbReference>